<reference evidence="7" key="1">
    <citation type="submission" date="2016-10" db="EMBL/GenBank/DDBJ databases">
        <authorList>
            <person name="Varghese N."/>
            <person name="Submissions S."/>
        </authorList>
    </citation>
    <scope>NUCLEOTIDE SEQUENCE [LARGE SCALE GENOMIC DNA]</scope>
    <source>
        <strain evidence="7">CGMCC 1.7736</strain>
    </source>
</reference>
<dbReference type="AlphaFoldDB" id="A0A1I6HSP6"/>
<feature type="transmembrane region" description="Helical" evidence="5">
    <location>
        <begin position="29"/>
        <end position="53"/>
    </location>
</feature>
<accession>A0A1I6HSP6</accession>
<dbReference type="GO" id="GO:0016020">
    <property type="term" value="C:membrane"/>
    <property type="evidence" value="ECO:0007669"/>
    <property type="project" value="UniProtKB-SubCell"/>
</dbReference>
<evidence type="ECO:0000256" key="4">
    <source>
        <dbReference type="ARBA" id="ARBA00023136"/>
    </source>
</evidence>
<dbReference type="EMBL" id="FOYT01000002">
    <property type="protein sequence ID" value="SFR57476.1"/>
    <property type="molecule type" value="Genomic_DNA"/>
</dbReference>
<keyword evidence="2 5" id="KW-0812">Transmembrane</keyword>
<evidence type="ECO:0000256" key="3">
    <source>
        <dbReference type="ARBA" id="ARBA00022989"/>
    </source>
</evidence>
<keyword evidence="4 5" id="KW-0472">Membrane</keyword>
<evidence type="ECO:0000313" key="6">
    <source>
        <dbReference type="EMBL" id="SFR57476.1"/>
    </source>
</evidence>
<feature type="transmembrane region" description="Helical" evidence="5">
    <location>
        <begin position="210"/>
        <end position="229"/>
    </location>
</feature>
<feature type="transmembrane region" description="Helical" evidence="5">
    <location>
        <begin position="73"/>
        <end position="98"/>
    </location>
</feature>
<dbReference type="Pfam" id="PF00902">
    <property type="entry name" value="TatC"/>
    <property type="match status" value="1"/>
</dbReference>
<feature type="transmembrane region" description="Helical" evidence="5">
    <location>
        <begin position="188"/>
        <end position="204"/>
    </location>
</feature>
<name>A0A1I6HSP6_9EURY</name>
<dbReference type="InterPro" id="IPR002033">
    <property type="entry name" value="TatC"/>
</dbReference>
<keyword evidence="7" id="KW-1185">Reference proteome</keyword>
<gene>
    <name evidence="6" type="ORF">SAMN04487947_2441</name>
</gene>
<comment type="subcellular location">
    <subcellularLocation>
        <location evidence="1">Membrane</location>
        <topology evidence="1">Multi-pass membrane protein</topology>
    </subcellularLocation>
</comment>
<proteinExistence type="predicted"/>
<evidence type="ECO:0000256" key="2">
    <source>
        <dbReference type="ARBA" id="ARBA00022692"/>
    </source>
</evidence>
<dbReference type="Proteomes" id="UP000198531">
    <property type="component" value="Unassembled WGS sequence"/>
</dbReference>
<dbReference type="RefSeq" id="WP_089807973.1">
    <property type="nucleotide sequence ID" value="NZ_FOYT01000002.1"/>
</dbReference>
<protein>
    <submittedName>
        <fullName evidence="6">Sec-independent protein secretion pathway component TatC</fullName>
    </submittedName>
</protein>
<sequence length="230" mass="23491">MPSEYYTADGFDGTADGPLWASARRHLRALLAVFLLVSAVVTALAAAFDLTAVAPSSVLPVDLSPRPQSGFRLAVEVGTLAGAFAAAIVLVGAVGRDARVSLSRGRRQAAVAPVAFAVAAVCGRVALPHVVGAVASASGRPVLDAYWAAEVWLFFPVALGAAAATPFLLAAAVRAGVVGRYTSTRQRGYAALAFVAFAACYSPPDGATFVLFAAPLFAGLAAGVAWLEFR</sequence>
<evidence type="ECO:0000313" key="7">
    <source>
        <dbReference type="Proteomes" id="UP000198531"/>
    </source>
</evidence>
<organism evidence="6 7">
    <name type="scientific">Halogeometricum rufum</name>
    <dbReference type="NCBI Taxonomy" id="553469"/>
    <lineage>
        <taxon>Archaea</taxon>
        <taxon>Methanobacteriati</taxon>
        <taxon>Methanobacteriota</taxon>
        <taxon>Stenosarchaea group</taxon>
        <taxon>Halobacteria</taxon>
        <taxon>Halobacteriales</taxon>
        <taxon>Haloferacaceae</taxon>
        <taxon>Halogeometricum</taxon>
    </lineage>
</organism>
<evidence type="ECO:0000256" key="1">
    <source>
        <dbReference type="ARBA" id="ARBA00004141"/>
    </source>
</evidence>
<feature type="transmembrane region" description="Helical" evidence="5">
    <location>
        <begin position="151"/>
        <end position="176"/>
    </location>
</feature>
<keyword evidence="3 5" id="KW-1133">Transmembrane helix</keyword>
<evidence type="ECO:0000256" key="5">
    <source>
        <dbReference type="SAM" id="Phobius"/>
    </source>
</evidence>
<feature type="transmembrane region" description="Helical" evidence="5">
    <location>
        <begin position="110"/>
        <end position="131"/>
    </location>
</feature>
<dbReference type="OrthoDB" id="293755at2157"/>